<evidence type="ECO:0000259" key="3">
    <source>
        <dbReference type="PROSITE" id="PS51186"/>
    </source>
</evidence>
<name>A0A073CS57_PLAA1</name>
<organism evidence="4 5">
    <name type="scientific">Planktothrix agardhii (strain NIVA-CYA 126/8)</name>
    <dbReference type="NCBI Taxonomy" id="388467"/>
    <lineage>
        <taxon>Bacteria</taxon>
        <taxon>Bacillati</taxon>
        <taxon>Cyanobacteriota</taxon>
        <taxon>Cyanophyceae</taxon>
        <taxon>Oscillatoriophycideae</taxon>
        <taxon>Oscillatoriales</taxon>
        <taxon>Microcoleaceae</taxon>
        <taxon>Planktothrix</taxon>
    </lineage>
</organism>
<accession>A0A073CS57</accession>
<dbReference type="InterPro" id="IPR000182">
    <property type="entry name" value="GNAT_dom"/>
</dbReference>
<evidence type="ECO:0000313" key="5">
    <source>
        <dbReference type="Proteomes" id="UP000027395"/>
    </source>
</evidence>
<evidence type="ECO:0000256" key="2">
    <source>
        <dbReference type="ARBA" id="ARBA00023315"/>
    </source>
</evidence>
<dbReference type="InterPro" id="IPR016181">
    <property type="entry name" value="Acyl_CoA_acyltransferase"/>
</dbReference>
<dbReference type="HOGENOM" id="CLU_056890_1_1_3"/>
<dbReference type="PATRIC" id="fig|388467.6.peg.1787"/>
<dbReference type="InterPro" id="IPR050832">
    <property type="entry name" value="Bact_Acetyltransf"/>
</dbReference>
<feature type="domain" description="N-acetyltransferase" evidence="3">
    <location>
        <begin position="187"/>
        <end position="334"/>
    </location>
</feature>
<protein>
    <recommendedName>
        <fullName evidence="3">N-acetyltransferase domain-containing protein</fullName>
    </recommendedName>
</protein>
<dbReference type="eggNOG" id="COG0456">
    <property type="taxonomic scope" value="Bacteria"/>
</dbReference>
<dbReference type="CDD" id="cd04301">
    <property type="entry name" value="NAT_SF"/>
    <property type="match status" value="2"/>
</dbReference>
<dbReference type="STRING" id="388467.A19Y_1841"/>
<dbReference type="SUPFAM" id="SSF55729">
    <property type="entry name" value="Acyl-CoA N-acyltransferases (Nat)"/>
    <property type="match status" value="2"/>
</dbReference>
<evidence type="ECO:0000256" key="1">
    <source>
        <dbReference type="ARBA" id="ARBA00022679"/>
    </source>
</evidence>
<dbReference type="AlphaFoldDB" id="A0A073CS57"/>
<keyword evidence="2" id="KW-0012">Acyltransferase</keyword>
<dbReference type="PANTHER" id="PTHR43877:SF2">
    <property type="entry name" value="AMINOALKYLPHOSPHONATE N-ACETYLTRANSFERASE-RELATED"/>
    <property type="match status" value="1"/>
</dbReference>
<dbReference type="Pfam" id="PF00583">
    <property type="entry name" value="Acetyltransf_1"/>
    <property type="match status" value="1"/>
</dbReference>
<keyword evidence="5" id="KW-1185">Reference proteome</keyword>
<feature type="domain" description="N-acetyltransferase" evidence="3">
    <location>
        <begin position="25"/>
        <end position="177"/>
    </location>
</feature>
<dbReference type="Proteomes" id="UP000027395">
    <property type="component" value="Chromosome"/>
</dbReference>
<dbReference type="EMBL" id="CM002803">
    <property type="protein sequence ID" value="KEI66830.1"/>
    <property type="molecule type" value="Genomic_DNA"/>
</dbReference>
<evidence type="ECO:0000313" key="4">
    <source>
        <dbReference type="EMBL" id="KEI66830.1"/>
    </source>
</evidence>
<proteinExistence type="predicted"/>
<keyword evidence="1" id="KW-0808">Transferase</keyword>
<sequence>MLQIFQFKIKSKSSEYSEQLIMNTLMIKSYEGQKDWSAIANLFKACQTVDHLSEDESLADLKLGLSSPNVNPQQDIRLWTDTEDQLLGLIGIEPLASKLVIDGYFGLYIHPSIRSSNLGKEMLRWCETRLREIGQQKQQMVQLRTYTLENQSQQNQLLKKQGFKVDRQFITMAKSLESPLSIPQLPSDFRLSHIQGKQDISAWVDLFNESFIDHWDHHELTLEQAQYWHNQPNYQPELDLVTIAPNGNFAAFCKCQLNSDQIGWIEWLGTRRGFRKLGLGKAMLFSGLSQLQKAGATTAKLSVDADSLTGATKLYESVGFQPVANWLSWVKPLSRQNLSQLFPQQATA</sequence>
<reference evidence="4 5" key="1">
    <citation type="journal article" date="2014" name="Appl. Environ. Microbiol.">
        <title>Elucidation of insertion elements encoded on plasmids and in vitro construction of shuttle vectors from the toxic cyanobacterium Planktothrix.</title>
        <authorList>
            <person name="Christiansen G."/>
            <person name="Goesmann A."/>
            <person name="Kurmayer R."/>
        </authorList>
    </citation>
    <scope>NUCLEOTIDE SEQUENCE [LARGE SCALE GENOMIC DNA]</scope>
    <source>
        <strain evidence="4 5">NIVA-CYA 126/8</strain>
    </source>
</reference>
<dbReference type="GO" id="GO:0016747">
    <property type="term" value="F:acyltransferase activity, transferring groups other than amino-acyl groups"/>
    <property type="evidence" value="ECO:0007669"/>
    <property type="project" value="InterPro"/>
</dbReference>
<gene>
    <name evidence="4" type="ORF">A19Y_1841</name>
</gene>
<dbReference type="PROSITE" id="PS51186">
    <property type="entry name" value="GNAT"/>
    <property type="match status" value="2"/>
</dbReference>
<dbReference type="Gene3D" id="3.40.630.30">
    <property type="match status" value="1"/>
</dbReference>
<dbReference type="PANTHER" id="PTHR43877">
    <property type="entry name" value="AMINOALKYLPHOSPHONATE N-ACETYLTRANSFERASE-RELATED-RELATED"/>
    <property type="match status" value="1"/>
</dbReference>